<keyword evidence="2" id="KW-0175">Coiled coil</keyword>
<dbReference type="EMBL" id="JAEPRC010000658">
    <property type="protein sequence ID" value="KAG2193276.1"/>
    <property type="molecule type" value="Genomic_DNA"/>
</dbReference>
<evidence type="ECO:0000256" key="2">
    <source>
        <dbReference type="SAM" id="Coils"/>
    </source>
</evidence>
<dbReference type="GO" id="GO:0005096">
    <property type="term" value="F:GTPase activator activity"/>
    <property type="evidence" value="ECO:0007669"/>
    <property type="project" value="UniProtKB-KW"/>
</dbReference>
<dbReference type="Proteomes" id="UP000650833">
    <property type="component" value="Unassembled WGS sequence"/>
</dbReference>
<dbReference type="GO" id="GO:0007165">
    <property type="term" value="P:signal transduction"/>
    <property type="evidence" value="ECO:0007669"/>
    <property type="project" value="InterPro"/>
</dbReference>
<dbReference type="CDD" id="cd00159">
    <property type="entry name" value="RhoGAP"/>
    <property type="match status" value="1"/>
</dbReference>
<dbReference type="InterPro" id="IPR050729">
    <property type="entry name" value="Rho-GAP"/>
</dbReference>
<feature type="domain" description="Rho-GAP" evidence="4">
    <location>
        <begin position="385"/>
        <end position="575"/>
    </location>
</feature>
<dbReference type="SUPFAM" id="SSF103657">
    <property type="entry name" value="BAR/IMD domain-like"/>
    <property type="match status" value="1"/>
</dbReference>
<comment type="caution">
    <text evidence="5">The sequence shown here is derived from an EMBL/GenBank/DDBJ whole genome shotgun (WGS) entry which is preliminary data.</text>
</comment>
<feature type="region of interest" description="Disordered" evidence="3">
    <location>
        <begin position="669"/>
        <end position="696"/>
    </location>
</feature>
<protein>
    <recommendedName>
        <fullName evidence="4">Rho-GAP domain-containing protein</fullName>
    </recommendedName>
</protein>
<dbReference type="SMART" id="SM00324">
    <property type="entry name" value="RhoGAP"/>
    <property type="match status" value="1"/>
</dbReference>
<evidence type="ECO:0000259" key="4">
    <source>
        <dbReference type="PROSITE" id="PS50238"/>
    </source>
</evidence>
<dbReference type="SUPFAM" id="SSF48350">
    <property type="entry name" value="GTPase activation domain, GAP"/>
    <property type="match status" value="1"/>
</dbReference>
<proteinExistence type="predicted"/>
<dbReference type="InterPro" id="IPR027267">
    <property type="entry name" value="AH/BAR_dom_sf"/>
</dbReference>
<keyword evidence="1" id="KW-0343">GTPase activation</keyword>
<evidence type="ECO:0000256" key="1">
    <source>
        <dbReference type="ARBA" id="ARBA00022468"/>
    </source>
</evidence>
<dbReference type="PANTHER" id="PTHR23176">
    <property type="entry name" value="RHO/RAC/CDC GTPASE-ACTIVATING PROTEIN"/>
    <property type="match status" value="1"/>
</dbReference>
<feature type="coiled-coil region" evidence="2">
    <location>
        <begin position="260"/>
        <end position="316"/>
    </location>
</feature>
<sequence>MAAAAHKKAHKTKPITSIPQKEQIVFTGQDKTIHDLIVAPSKEIDAITSNLILRDTSYIIEYLKQRIILEQKYLDELSTMTKNIQKCCMPSENNLIQMNFMNYVGLADQQKPFKENYIEKLKHQCEILMKFRNDQQKSYDKNKAWINHVNGDYLITRLKKLPTVHEIYIQKWDEIERSTGGATLASPMLMTPLTPTFSVGSTLTTHISDDSLDSRAMSMDDDRTRRFADMVNTTQSSRIERFMKRHLNKPEDATSKNIKMAKLKVEVSEADTNYRNVVRELSTMAVKIDATNLHILNNVQASLKEKSDKVKEMLQSALKADLYQLEQRQLPVKSLLANVDGINNMLESKKFNTSSTAIVRNYPKPEPIYYQNHHVGVCKDLIFGTSLTEYAQQRNRSPPLLITKCIDAIEKLGGLEKEGIYRVSGKQSNMEKIKHAFELDEEAVIIGQNDVPEDVVSIASVIKIFLRELKSPLFPFKLTDRLVYSQIPDEELRLMNLLTRLLKLPPANYDTLKALVHHLSRLHASVEKNKMTTSNLTLIFTPAIFQDLNHAQNSPGEWAKDCVLEDLIMNSQDIFANKDLHNNSAITGDIEYGFHQSTDNDQHEPNRYAMTIQSPDSPTGISHEENESEYSFVVQGEDDEEEEFMMKSIITSSNDSSVLLQHYNEPENTVINTGTTTSQLPPSEENYDETPSRSASVERKKYQTHFQGKGLKVNTGTMAAADSSQLLNNTNHHIPTIKSATVPSYDWLKLDPDNTPAVPKLRRSATTGKKVLSRRKLSSNQLRADAAAAASEMPGVPILNHRSNNNGGLINITSSTATIP</sequence>
<dbReference type="Gene3D" id="1.20.1270.60">
    <property type="entry name" value="Arfaptin homology (AH) domain/BAR domain"/>
    <property type="match status" value="1"/>
</dbReference>
<dbReference type="Pfam" id="PF00620">
    <property type="entry name" value="RhoGAP"/>
    <property type="match status" value="1"/>
</dbReference>
<dbReference type="InterPro" id="IPR008936">
    <property type="entry name" value="Rho_GTPase_activation_prot"/>
</dbReference>
<dbReference type="PROSITE" id="PS50238">
    <property type="entry name" value="RHOGAP"/>
    <property type="match status" value="1"/>
</dbReference>
<organism evidence="5 6">
    <name type="scientific">Mucor plumbeus</name>
    <dbReference type="NCBI Taxonomy" id="97098"/>
    <lineage>
        <taxon>Eukaryota</taxon>
        <taxon>Fungi</taxon>
        <taxon>Fungi incertae sedis</taxon>
        <taxon>Mucoromycota</taxon>
        <taxon>Mucoromycotina</taxon>
        <taxon>Mucoromycetes</taxon>
        <taxon>Mucorales</taxon>
        <taxon>Mucorineae</taxon>
        <taxon>Mucoraceae</taxon>
        <taxon>Mucor</taxon>
    </lineage>
</organism>
<gene>
    <name evidence="5" type="ORF">INT46_003300</name>
</gene>
<dbReference type="Gene3D" id="1.10.555.10">
    <property type="entry name" value="Rho GTPase activation protein"/>
    <property type="match status" value="1"/>
</dbReference>
<evidence type="ECO:0000256" key="3">
    <source>
        <dbReference type="SAM" id="MobiDB-lite"/>
    </source>
</evidence>
<dbReference type="AlphaFoldDB" id="A0A8H7QKM7"/>
<dbReference type="GO" id="GO:0005737">
    <property type="term" value="C:cytoplasm"/>
    <property type="evidence" value="ECO:0007669"/>
    <property type="project" value="TreeGrafter"/>
</dbReference>
<name>A0A8H7QKM7_9FUNG</name>
<reference evidence="5" key="1">
    <citation type="submission" date="2020-12" db="EMBL/GenBank/DDBJ databases">
        <title>Metabolic potential, ecology and presence of endohyphal bacteria is reflected in genomic diversity of Mucoromycotina.</title>
        <authorList>
            <person name="Muszewska A."/>
            <person name="Okrasinska A."/>
            <person name="Steczkiewicz K."/>
            <person name="Drgas O."/>
            <person name="Orlowska M."/>
            <person name="Perlinska-Lenart U."/>
            <person name="Aleksandrzak-Piekarczyk T."/>
            <person name="Szatraj K."/>
            <person name="Zielenkiewicz U."/>
            <person name="Pilsyk S."/>
            <person name="Malc E."/>
            <person name="Mieczkowski P."/>
            <person name="Kruszewska J.S."/>
            <person name="Biernat P."/>
            <person name="Pawlowska J."/>
        </authorList>
    </citation>
    <scope>NUCLEOTIDE SEQUENCE</scope>
    <source>
        <strain evidence="5">CBS 226.32</strain>
    </source>
</reference>
<dbReference type="InterPro" id="IPR000198">
    <property type="entry name" value="RhoGAP_dom"/>
</dbReference>
<evidence type="ECO:0000313" key="5">
    <source>
        <dbReference type="EMBL" id="KAG2193276.1"/>
    </source>
</evidence>
<dbReference type="PANTHER" id="PTHR23176:SF134">
    <property type="entry name" value="RHO-TYPE GTPASE-ACTIVATING PROTEIN"/>
    <property type="match status" value="1"/>
</dbReference>
<evidence type="ECO:0000313" key="6">
    <source>
        <dbReference type="Proteomes" id="UP000650833"/>
    </source>
</evidence>
<keyword evidence="6" id="KW-1185">Reference proteome</keyword>
<dbReference type="OrthoDB" id="79452at2759"/>
<accession>A0A8H7QKM7</accession>
<feature type="compositionally biased region" description="Polar residues" evidence="3">
    <location>
        <begin position="669"/>
        <end position="681"/>
    </location>
</feature>